<gene>
    <name evidence="3" type="ORF">EWB00_007286</name>
</gene>
<accession>Q5DHD4</accession>
<keyword evidence="3" id="KW-0687">Ribonucleoprotein</keyword>
<reference evidence="2" key="2">
    <citation type="journal article" date="2006" name="PLoS Pathog.">
        <title>New perspectives on host-parasite interplay by comparative transcriptomic and proteomic analyses of Schistosoma japonicum.</title>
        <authorList>
            <person name="Liu F."/>
            <person name="Lu J."/>
            <person name="Hu W."/>
            <person name="Wang S.Y."/>
            <person name="Cui S.J."/>
            <person name="Chi M."/>
            <person name="Yan Q."/>
            <person name="Wang X.R."/>
            <person name="Song H.D."/>
            <person name="Xu X.N."/>
            <person name="Wang J.J."/>
            <person name="Zhang X.L."/>
            <person name="Zhang X."/>
            <person name="Wang Z.Q."/>
            <person name="Xue C.L."/>
            <person name="Brindley P.J."/>
            <person name="McManus D.P."/>
            <person name="Yang P.Y."/>
            <person name="Feng Z."/>
            <person name="Chen Z."/>
            <person name="Han Z.G."/>
        </authorList>
    </citation>
    <scope>NUCLEOTIDE SEQUENCE</scope>
</reference>
<dbReference type="EMBL" id="AY813040">
    <property type="protein sequence ID" value="AAW24772.1"/>
    <property type="molecule type" value="mRNA"/>
</dbReference>
<evidence type="ECO:0000313" key="3">
    <source>
        <dbReference type="EMBL" id="TNN08082.1"/>
    </source>
</evidence>
<dbReference type="EMBL" id="SKCS01000415">
    <property type="protein sequence ID" value="TNN08082.1"/>
    <property type="molecule type" value="Genomic_DNA"/>
</dbReference>
<dbReference type="OrthoDB" id="283424at2759"/>
<feature type="domain" description="Small ribosomal subunit protein mS35 mitochondrial conserved" evidence="1">
    <location>
        <begin position="172"/>
        <end position="253"/>
    </location>
</feature>
<dbReference type="InterPro" id="IPR019349">
    <property type="entry name" value="Ribosomal_mS35_mit"/>
</dbReference>
<sequence length="388" mass="44750">MPPLKFLHSFPGKLSYSSKHHASSISGESTKFLPLEIRGVTNLKVGEDKKISFNEKPLILHKRFRDAIDWTNIWPAAASFHHSVVPFQVRQGHCKNLVENEGVPPVKYANTELMKIPNFFHLTPLHIKKHCDALRKFCTLWPSGLDSNETIEKHYPVSIVNRSYVFTSSNIRDPRSRVVTLQIRLANLCLDEHAKRKLLRLAVGPGPGRNIASYNWNTDILELTSARCPTSKQNTDFLVYVLTVLTLESKKTEKWEIDNPEYDWLQFDWQRSESRRRLVNLLSKHDHGETKSNNRMKEEDVTKLESHPAVVQYREALKSIWSKNDVLNGDQWIKRPDPPKYRHSRLRPIRNVPFVTVPGADEQNNLEKYATATRNLFGLGTGTQQFNV</sequence>
<dbReference type="STRING" id="6182.Q5DHD4"/>
<dbReference type="Proteomes" id="UP000311919">
    <property type="component" value="Unassembled WGS sequence"/>
</dbReference>
<proteinExistence type="evidence at transcript level"/>
<dbReference type="InterPro" id="IPR039848">
    <property type="entry name" value="Ribosomal_mS35_mt"/>
</dbReference>
<keyword evidence="4" id="KW-1185">Reference proteome</keyword>
<dbReference type="Pfam" id="PF10213">
    <property type="entry name" value="MRP-S28"/>
    <property type="match status" value="1"/>
</dbReference>
<reference evidence="2" key="1">
    <citation type="submission" date="2004-11" db="EMBL/GenBank/DDBJ databases">
        <title>The full-length cDNA sequences of Schistosoma japonicum genes.</title>
        <authorList>
            <person name="Han Z."/>
        </authorList>
    </citation>
    <scope>NUCLEOTIDE SEQUENCE</scope>
</reference>
<evidence type="ECO:0000259" key="1">
    <source>
        <dbReference type="Pfam" id="PF10213"/>
    </source>
</evidence>
<keyword evidence="3" id="KW-0689">Ribosomal protein</keyword>
<organism evidence="2">
    <name type="scientific">Schistosoma japonicum</name>
    <name type="common">Blood fluke</name>
    <dbReference type="NCBI Taxonomy" id="6182"/>
    <lineage>
        <taxon>Eukaryota</taxon>
        <taxon>Metazoa</taxon>
        <taxon>Spiralia</taxon>
        <taxon>Lophotrochozoa</taxon>
        <taxon>Platyhelminthes</taxon>
        <taxon>Trematoda</taxon>
        <taxon>Digenea</taxon>
        <taxon>Strigeidida</taxon>
        <taxon>Schistosomatoidea</taxon>
        <taxon>Schistosomatidae</taxon>
        <taxon>Schistosoma</taxon>
    </lineage>
</organism>
<evidence type="ECO:0000313" key="2">
    <source>
        <dbReference type="EMBL" id="AAW24772.1"/>
    </source>
</evidence>
<dbReference type="GO" id="GO:0032543">
    <property type="term" value="P:mitochondrial translation"/>
    <property type="evidence" value="ECO:0007669"/>
    <property type="project" value="InterPro"/>
</dbReference>
<name>Q5DHD4_SCHJA</name>
<protein>
    <submittedName>
        <fullName evidence="3">28S ribosomal protein S35 isoform 2</fullName>
    </submittedName>
    <submittedName>
        <fullName evidence="2">SJCHGC06510 protein</fullName>
    </submittedName>
</protein>
<dbReference type="AlphaFoldDB" id="Q5DHD4"/>
<reference evidence="3 4" key="3">
    <citation type="submission" date="2019-03" db="EMBL/GenBank/DDBJ databases">
        <title>An improved genome assembly of the fluke Schistosoma japonicum.</title>
        <authorList>
            <person name="Hu W."/>
            <person name="Luo F."/>
            <person name="Yin M."/>
            <person name="Mo X."/>
            <person name="Sun C."/>
            <person name="Wu Q."/>
            <person name="Zhu B."/>
            <person name="Xiang M."/>
            <person name="Wang J."/>
            <person name="Wang Y."/>
            <person name="Zhang T."/>
            <person name="Xu B."/>
            <person name="Zheng H."/>
            <person name="Feng Z."/>
        </authorList>
    </citation>
    <scope>NUCLEOTIDE SEQUENCE [LARGE SCALE GENOMIC DNA]</scope>
    <source>
        <strain evidence="3">HuSjv2</strain>
        <tissue evidence="3">Worms</tissue>
    </source>
</reference>
<evidence type="ECO:0000313" key="4">
    <source>
        <dbReference type="Proteomes" id="UP000311919"/>
    </source>
</evidence>
<dbReference type="GO" id="GO:0005763">
    <property type="term" value="C:mitochondrial small ribosomal subunit"/>
    <property type="evidence" value="ECO:0007669"/>
    <property type="project" value="TreeGrafter"/>
</dbReference>
<dbReference type="GO" id="GO:0003735">
    <property type="term" value="F:structural constituent of ribosome"/>
    <property type="evidence" value="ECO:0007669"/>
    <property type="project" value="InterPro"/>
</dbReference>
<dbReference type="PANTHER" id="PTHR13490:SF0">
    <property type="entry name" value="SMALL RIBOSOMAL SUBUNIT PROTEIN MS35"/>
    <property type="match status" value="1"/>
</dbReference>
<dbReference type="PANTHER" id="PTHR13490">
    <property type="entry name" value="MITOCHONDRIAL 28S RIBOSOMAL PROTEIN S28"/>
    <property type="match status" value="1"/>
</dbReference>